<organism evidence="3">
    <name type="scientific">Streptomyces tabacisoli</name>
    <dbReference type="NCBI Taxonomy" id="3156398"/>
    <lineage>
        <taxon>Bacteria</taxon>
        <taxon>Bacillati</taxon>
        <taxon>Actinomycetota</taxon>
        <taxon>Actinomycetes</taxon>
        <taxon>Kitasatosporales</taxon>
        <taxon>Streptomycetaceae</taxon>
        <taxon>Streptomyces</taxon>
    </lineage>
</organism>
<feature type="signal peptide" evidence="2">
    <location>
        <begin position="1"/>
        <end position="22"/>
    </location>
</feature>
<reference evidence="3" key="1">
    <citation type="submission" date="2024-06" db="EMBL/GenBank/DDBJ databases">
        <title>Streptomyces sp. strain HUAS MG91 genome sequences.</title>
        <authorList>
            <person name="Mo P."/>
        </authorList>
    </citation>
    <scope>NUCLEOTIDE SEQUENCE</scope>
    <source>
        <strain evidence="3">HUAS MG91</strain>
    </source>
</reference>
<evidence type="ECO:0000256" key="2">
    <source>
        <dbReference type="SAM" id="SignalP"/>
    </source>
</evidence>
<evidence type="ECO:0000313" key="3">
    <source>
        <dbReference type="EMBL" id="XCJ70861.1"/>
    </source>
</evidence>
<proteinExistence type="predicted"/>
<feature type="compositionally biased region" description="Basic and acidic residues" evidence="1">
    <location>
        <begin position="141"/>
        <end position="180"/>
    </location>
</feature>
<name>A0AAU8IR38_9ACTN</name>
<protein>
    <recommendedName>
        <fullName evidence="4">Lipoprotein</fullName>
    </recommendedName>
</protein>
<dbReference type="EMBL" id="CP159534">
    <property type="protein sequence ID" value="XCJ70861.1"/>
    <property type="molecule type" value="Genomic_DNA"/>
</dbReference>
<feature type="compositionally biased region" description="Low complexity" evidence="1">
    <location>
        <begin position="181"/>
        <end position="195"/>
    </location>
</feature>
<sequence>MRGRRAAAAAACVVVAGLGAVACQPTDGEDLNPSTVAATTDQQGTAELNRQNAHVRWLSCSAAYVDRTSGSGSTSRDVYVDCRGKTTDGRNITLTGHAYAVVSGKCVRGSFTAKVEGKLWFHVGVLGNCEAPDTTPPQDSDTWKPSDEPEPSDSWKPEPSDTWKPEPSDTWESDRPEPGETRTVTETVTVPQQPESTCTTPADDEDK</sequence>
<feature type="chain" id="PRO_5043504631" description="Lipoprotein" evidence="2">
    <location>
        <begin position="23"/>
        <end position="207"/>
    </location>
</feature>
<feature type="region of interest" description="Disordered" evidence="1">
    <location>
        <begin position="131"/>
        <end position="207"/>
    </location>
</feature>
<evidence type="ECO:0008006" key="4">
    <source>
        <dbReference type="Google" id="ProtNLM"/>
    </source>
</evidence>
<dbReference type="KEGG" id="stac:ABII15_13150"/>
<evidence type="ECO:0000256" key="1">
    <source>
        <dbReference type="SAM" id="MobiDB-lite"/>
    </source>
</evidence>
<dbReference type="RefSeq" id="WP_353942497.1">
    <property type="nucleotide sequence ID" value="NZ_CP159534.1"/>
</dbReference>
<keyword evidence="2" id="KW-0732">Signal</keyword>
<gene>
    <name evidence="3" type="ORF">ABII15_13150</name>
</gene>
<dbReference type="PROSITE" id="PS51257">
    <property type="entry name" value="PROKAR_LIPOPROTEIN"/>
    <property type="match status" value="1"/>
</dbReference>
<dbReference type="AlphaFoldDB" id="A0AAU8IR38"/>
<accession>A0AAU8IR38</accession>